<sequence>MEKNMQVFKCEINNPNGKINHNVHCDWDDQGNLHFCEHDLGDGVKEFWGTDEYEYFMMIHQKDVAKFVLCSFWKGFTFEDRFTVKDLRELCDEYEIEYSTDFWR</sequence>
<evidence type="ECO:0000313" key="1">
    <source>
        <dbReference type="EMBL" id="RZO28213.1"/>
    </source>
</evidence>
<name>A0A520N429_9GAMM</name>
<evidence type="ECO:0000313" key="2">
    <source>
        <dbReference type="Proteomes" id="UP000318710"/>
    </source>
</evidence>
<accession>A0A520N429</accession>
<protein>
    <submittedName>
        <fullName evidence="1">Uncharacterized protein</fullName>
    </submittedName>
</protein>
<organism evidence="1 2">
    <name type="scientific">SAR86 cluster bacterium</name>
    <dbReference type="NCBI Taxonomy" id="2030880"/>
    <lineage>
        <taxon>Bacteria</taxon>
        <taxon>Pseudomonadati</taxon>
        <taxon>Pseudomonadota</taxon>
        <taxon>Gammaproteobacteria</taxon>
        <taxon>SAR86 cluster</taxon>
    </lineage>
</organism>
<dbReference type="EMBL" id="SHBF01000004">
    <property type="protein sequence ID" value="RZO28213.1"/>
    <property type="molecule type" value="Genomic_DNA"/>
</dbReference>
<gene>
    <name evidence="1" type="ORF">EVA93_01125</name>
</gene>
<proteinExistence type="predicted"/>
<dbReference type="AlphaFoldDB" id="A0A520N429"/>
<dbReference type="Proteomes" id="UP000318710">
    <property type="component" value="Unassembled WGS sequence"/>
</dbReference>
<comment type="caution">
    <text evidence="1">The sequence shown here is derived from an EMBL/GenBank/DDBJ whole genome shotgun (WGS) entry which is preliminary data.</text>
</comment>
<reference evidence="1 2" key="1">
    <citation type="submission" date="2019-02" db="EMBL/GenBank/DDBJ databases">
        <title>Prokaryotic population dynamics and viral predation in marine succession experiment using metagenomics: the confinement effect.</title>
        <authorList>
            <person name="Haro-Moreno J.M."/>
            <person name="Rodriguez-Valera F."/>
            <person name="Lopez-Perez M."/>
        </authorList>
    </citation>
    <scope>NUCLEOTIDE SEQUENCE [LARGE SCALE GENOMIC DNA]</scope>
    <source>
        <strain evidence="1">MED-G160</strain>
    </source>
</reference>